<comment type="similarity">
    <text evidence="2">Belongs to the HpcH/HpaI aldolase family.</text>
</comment>
<proteinExistence type="inferred from homology"/>
<dbReference type="RefSeq" id="WP_176866631.1">
    <property type="nucleotide sequence ID" value="NZ_JABXWT010000012.1"/>
</dbReference>
<dbReference type="PANTHER" id="PTHR32308">
    <property type="entry name" value="LYASE BETA SUBUNIT, PUTATIVE (AFU_ORTHOLOGUE AFUA_4G13030)-RELATED"/>
    <property type="match status" value="1"/>
</dbReference>
<evidence type="ECO:0000256" key="2">
    <source>
        <dbReference type="ARBA" id="ARBA00005568"/>
    </source>
</evidence>
<dbReference type="PIRSF" id="PIRSF015582">
    <property type="entry name" value="Cit_lyase_B"/>
    <property type="match status" value="1"/>
</dbReference>
<organism evidence="6 7">
    <name type="scientific">Ruegeria haliotis</name>
    <dbReference type="NCBI Taxonomy" id="2747601"/>
    <lineage>
        <taxon>Bacteria</taxon>
        <taxon>Pseudomonadati</taxon>
        <taxon>Pseudomonadota</taxon>
        <taxon>Alphaproteobacteria</taxon>
        <taxon>Rhodobacterales</taxon>
        <taxon>Roseobacteraceae</taxon>
        <taxon>Ruegeria</taxon>
    </lineage>
</organism>
<dbReference type="InterPro" id="IPR011206">
    <property type="entry name" value="Citrate_lyase_beta/mcl1/mcl2"/>
</dbReference>
<dbReference type="Pfam" id="PF03328">
    <property type="entry name" value="HpcH_HpaI"/>
    <property type="match status" value="1"/>
</dbReference>
<keyword evidence="3" id="KW-0479">Metal-binding</keyword>
<evidence type="ECO:0000313" key="7">
    <source>
        <dbReference type="Proteomes" id="UP000630805"/>
    </source>
</evidence>
<evidence type="ECO:0000256" key="1">
    <source>
        <dbReference type="ARBA" id="ARBA00001946"/>
    </source>
</evidence>
<dbReference type="GO" id="GO:0016829">
    <property type="term" value="F:lyase activity"/>
    <property type="evidence" value="ECO:0007669"/>
    <property type="project" value="UniProtKB-KW"/>
</dbReference>
<evidence type="ECO:0000256" key="3">
    <source>
        <dbReference type="ARBA" id="ARBA00022723"/>
    </source>
</evidence>
<dbReference type="EMBL" id="JABXWT010000012">
    <property type="protein sequence ID" value="NVO57567.1"/>
    <property type="molecule type" value="Genomic_DNA"/>
</dbReference>
<evidence type="ECO:0000259" key="5">
    <source>
        <dbReference type="Pfam" id="PF03328"/>
    </source>
</evidence>
<dbReference type="Gene3D" id="3.20.20.60">
    <property type="entry name" value="Phosphoenolpyruvate-binding domains"/>
    <property type="match status" value="1"/>
</dbReference>
<feature type="domain" description="HpcH/HpaI aldolase/citrate lyase" evidence="5">
    <location>
        <begin position="15"/>
        <end position="253"/>
    </location>
</feature>
<reference evidence="6 7" key="1">
    <citation type="submission" date="2020-06" db="EMBL/GenBank/DDBJ databases">
        <authorList>
            <person name="Cao W.R."/>
        </authorList>
    </citation>
    <scope>NUCLEOTIDE SEQUENCE [LARGE SCALE GENOMIC DNA]</scope>
    <source>
        <strain evidence="6 7">B1Z28</strain>
    </source>
</reference>
<keyword evidence="7" id="KW-1185">Reference proteome</keyword>
<protein>
    <submittedName>
        <fullName evidence="6">CoA ester lyase</fullName>
    </submittedName>
</protein>
<dbReference type="InterPro" id="IPR040442">
    <property type="entry name" value="Pyrv_kinase-like_dom_sf"/>
</dbReference>
<keyword evidence="6" id="KW-0456">Lyase</keyword>
<comment type="caution">
    <text evidence="6">The sequence shown here is derived from an EMBL/GenBank/DDBJ whole genome shotgun (WGS) entry which is preliminary data.</text>
</comment>
<sequence>MSFRIQPAAPARPNRCQLFGPGSNTKLFPKMAASAADVINLDLEDSVAPSDKDAARANVIEALNTVDWGSKYISVRINGLDTPYWYRDVVDVLEQAGDRLDQIMIPKVGCAEDVYAVDALVTAIERAKGRSKPISFEVIIESAAGIAHVEEIAAASPRLQAMSLGAADFAASMGMQTTGIGGTQENYYMLREGEKHWSDPWHWAQTAIVAACRTHGVLPVDGPFGDFSDDEGYIAQAKRSATLGMVGKWAIHPKQIALANQVFTPSDEAVSEAREILAAMEQAKANGEGATVYKGRLVDIASIKQAEVIVAQAELIAANG</sequence>
<dbReference type="InterPro" id="IPR005000">
    <property type="entry name" value="Aldolase/citrate-lyase_domain"/>
</dbReference>
<evidence type="ECO:0000313" key="6">
    <source>
        <dbReference type="EMBL" id="NVO57567.1"/>
    </source>
</evidence>
<dbReference type="InterPro" id="IPR015813">
    <property type="entry name" value="Pyrv/PenolPyrv_kinase-like_dom"/>
</dbReference>
<keyword evidence="4" id="KW-0460">Magnesium</keyword>
<accession>A0ABX2PTS7</accession>
<gene>
    <name evidence="6" type="ORF">HW561_17350</name>
</gene>
<name>A0ABX2PTS7_9RHOB</name>
<dbReference type="Proteomes" id="UP000630805">
    <property type="component" value="Unassembled WGS sequence"/>
</dbReference>
<evidence type="ECO:0000256" key="4">
    <source>
        <dbReference type="ARBA" id="ARBA00022842"/>
    </source>
</evidence>
<comment type="cofactor">
    <cofactor evidence="1">
        <name>Mg(2+)</name>
        <dbReference type="ChEBI" id="CHEBI:18420"/>
    </cofactor>
</comment>
<dbReference type="SUPFAM" id="SSF51621">
    <property type="entry name" value="Phosphoenolpyruvate/pyruvate domain"/>
    <property type="match status" value="1"/>
</dbReference>
<dbReference type="PANTHER" id="PTHR32308:SF10">
    <property type="entry name" value="CITRATE LYASE SUBUNIT BETA"/>
    <property type="match status" value="1"/>
</dbReference>